<evidence type="ECO:0000256" key="2">
    <source>
        <dbReference type="ARBA" id="ARBA00001460"/>
    </source>
</evidence>
<dbReference type="InterPro" id="IPR008179">
    <property type="entry name" value="HisE"/>
</dbReference>
<dbReference type="FunFam" id="3.10.20.810:FF:000001">
    <property type="entry name" value="Histidine biosynthesis bifunctional protein HisIE"/>
    <property type="match status" value="1"/>
</dbReference>
<reference evidence="17 18" key="1">
    <citation type="submission" date="2020-12" db="EMBL/GenBank/DDBJ databases">
        <title>FDA dAtabase for Regulatory Grade micrObial Sequences (FDA-ARGOS): Supporting development and validation of Infectious Disease Dx tests.</title>
        <authorList>
            <person name="Sproer C."/>
            <person name="Gronow S."/>
            <person name="Severitt S."/>
            <person name="Schroder I."/>
            <person name="Tallon L."/>
            <person name="Sadzewicz L."/>
            <person name="Zhao X."/>
            <person name="Boylan J."/>
            <person name="Ott S."/>
            <person name="Bowen H."/>
            <person name="Vavikolanu K."/>
            <person name="Mehta A."/>
            <person name="Aluvathingal J."/>
            <person name="Nadendla S."/>
            <person name="Lowell S."/>
            <person name="Myers T."/>
            <person name="Yan Y."/>
            <person name="Sichtig H."/>
        </authorList>
    </citation>
    <scope>NUCLEOTIDE SEQUENCE [LARGE SCALE GENOMIC DNA]</scope>
    <source>
        <strain evidence="17 18">FDAARGOS_933</strain>
    </source>
</reference>
<evidence type="ECO:0000256" key="11">
    <source>
        <dbReference type="ARBA" id="ARBA00022801"/>
    </source>
</evidence>
<comment type="pathway">
    <text evidence="4 15">Amino-acid biosynthesis; L-histidine biosynthesis; L-histidine from 5-phospho-alpha-D-ribose 1-diphosphate: step 3/9.</text>
</comment>
<dbReference type="SUPFAM" id="SSF141734">
    <property type="entry name" value="HisI-like"/>
    <property type="match status" value="1"/>
</dbReference>
<evidence type="ECO:0000256" key="1">
    <source>
        <dbReference type="ARBA" id="ARBA00000024"/>
    </source>
</evidence>
<evidence type="ECO:0000256" key="9">
    <source>
        <dbReference type="ARBA" id="ARBA00022605"/>
    </source>
</evidence>
<evidence type="ECO:0000256" key="10">
    <source>
        <dbReference type="ARBA" id="ARBA00022741"/>
    </source>
</evidence>
<evidence type="ECO:0000256" key="7">
    <source>
        <dbReference type="ARBA" id="ARBA00008299"/>
    </source>
</evidence>
<protein>
    <recommendedName>
        <fullName evidence="15">Histidine biosynthesis bifunctional protein HisIE</fullName>
    </recommendedName>
    <domain>
        <recommendedName>
            <fullName evidence="15">Phosphoribosyl-AMP cyclohydrolase</fullName>
            <shortName evidence="15">PRA-CH</shortName>
            <ecNumber evidence="15">3.5.4.19</ecNumber>
        </recommendedName>
    </domain>
    <domain>
        <recommendedName>
            <fullName evidence="15">Phosphoribosyl-ATP pyrophosphatase</fullName>
            <shortName evidence="15">PRA-PH</shortName>
            <ecNumber evidence="15">3.6.1.31</ecNumber>
        </recommendedName>
    </domain>
</protein>
<dbReference type="GO" id="GO:0000105">
    <property type="term" value="P:L-histidine biosynthetic process"/>
    <property type="evidence" value="ECO:0007669"/>
    <property type="project" value="UniProtKB-UniRule"/>
</dbReference>
<dbReference type="PANTHER" id="PTHR42945">
    <property type="entry name" value="HISTIDINE BIOSYNTHESIS BIFUNCTIONAL PROTEIN"/>
    <property type="match status" value="1"/>
</dbReference>
<dbReference type="NCBIfam" id="NF002747">
    <property type="entry name" value="PRK02759.1"/>
    <property type="match status" value="1"/>
</dbReference>
<dbReference type="PANTHER" id="PTHR42945:SF9">
    <property type="entry name" value="HISTIDINE BIOSYNTHESIS BIFUNCTIONAL PROTEIN HISIE"/>
    <property type="match status" value="1"/>
</dbReference>
<dbReference type="InterPro" id="IPR021130">
    <property type="entry name" value="PRib-ATP_PPHydrolase-like"/>
</dbReference>
<dbReference type="GO" id="GO:0004635">
    <property type="term" value="F:phosphoribosyl-AMP cyclohydrolase activity"/>
    <property type="evidence" value="ECO:0007669"/>
    <property type="project" value="UniProtKB-UniRule"/>
</dbReference>
<dbReference type="Pfam" id="PF01502">
    <property type="entry name" value="PRA-CH"/>
    <property type="match status" value="1"/>
</dbReference>
<dbReference type="SUPFAM" id="SSF101386">
    <property type="entry name" value="all-alpha NTP pyrophosphatases"/>
    <property type="match status" value="1"/>
</dbReference>
<evidence type="ECO:0000256" key="8">
    <source>
        <dbReference type="ARBA" id="ARBA00022490"/>
    </source>
</evidence>
<proteinExistence type="inferred from homology"/>
<comment type="similarity">
    <text evidence="6 15">In the C-terminal section; belongs to the PRA-PH family.</text>
</comment>
<dbReference type="Gene3D" id="1.10.287.1080">
    <property type="entry name" value="MazG-like"/>
    <property type="match status" value="1"/>
</dbReference>
<dbReference type="GO" id="GO:0005524">
    <property type="term" value="F:ATP binding"/>
    <property type="evidence" value="ECO:0007669"/>
    <property type="project" value="UniProtKB-KW"/>
</dbReference>
<dbReference type="Pfam" id="PF01503">
    <property type="entry name" value="PRA-PH"/>
    <property type="match status" value="1"/>
</dbReference>
<comment type="catalytic activity">
    <reaction evidence="2 15">
        <text>1-(5-phospho-beta-D-ribosyl)-ATP + H2O = 1-(5-phospho-beta-D-ribosyl)-5'-AMP + diphosphate + H(+)</text>
        <dbReference type="Rhea" id="RHEA:22828"/>
        <dbReference type="ChEBI" id="CHEBI:15377"/>
        <dbReference type="ChEBI" id="CHEBI:15378"/>
        <dbReference type="ChEBI" id="CHEBI:33019"/>
        <dbReference type="ChEBI" id="CHEBI:59457"/>
        <dbReference type="ChEBI" id="CHEBI:73183"/>
        <dbReference type="EC" id="3.6.1.31"/>
    </reaction>
</comment>
<comment type="pathway">
    <text evidence="5 15">Amino-acid biosynthesis; L-histidine biosynthesis; L-histidine from 5-phospho-alpha-D-ribose 1-diphosphate: step 2/9.</text>
</comment>
<dbReference type="HAMAP" id="MF_01020">
    <property type="entry name" value="HisE"/>
    <property type="match status" value="1"/>
</dbReference>
<keyword evidence="10 15" id="KW-0547">Nucleotide-binding</keyword>
<keyword evidence="8 15" id="KW-0963">Cytoplasm</keyword>
<dbReference type="CDD" id="cd11534">
    <property type="entry name" value="NTP-PPase_HisIE_like"/>
    <property type="match status" value="1"/>
</dbReference>
<name>A0A7T2PH31_9GAMM</name>
<sequence>MKESPSVNNQEIANQIPLVERLDWAKCDGMIPAIVQHAASGEVLMQGFMTREALEKTQTTGQVTFFSRSKQRLWTKGESSGHVLKLVAISTDCDQDSLLIAANPVGPTCHKGTPSCFNGHPLPPLGFLAELEQILAARKGADPATSYTASLYGKGTKRIAQKVGEEGVEVALAAMAKDREELINESADLLYHLTVLLQNEGLGLQDVVQRLYERHQK</sequence>
<gene>
    <name evidence="15" type="primary">hisI</name>
    <name evidence="15" type="synonym">hisIE</name>
    <name evidence="17" type="ORF">I6G90_04310</name>
</gene>
<evidence type="ECO:0000256" key="15">
    <source>
        <dbReference type="HAMAP-Rule" id="MF_01019"/>
    </source>
</evidence>
<keyword evidence="11 15" id="KW-0378">Hydrolase</keyword>
<dbReference type="EMBL" id="CP065745">
    <property type="protein sequence ID" value="QPR55663.1"/>
    <property type="molecule type" value="Genomic_DNA"/>
</dbReference>
<evidence type="ECO:0000256" key="4">
    <source>
        <dbReference type="ARBA" id="ARBA00005169"/>
    </source>
</evidence>
<evidence type="ECO:0000313" key="18">
    <source>
        <dbReference type="Proteomes" id="UP000595101"/>
    </source>
</evidence>
<feature type="region of interest" description="Phosphoribosyl-ATP pyrophosphohydrolase" evidence="15">
    <location>
        <begin position="128"/>
        <end position="217"/>
    </location>
</feature>
<dbReference type="UniPathway" id="UPA00031">
    <property type="reaction ID" value="UER00007"/>
</dbReference>
<accession>A0A7T2PH31</accession>
<keyword evidence="9 15" id="KW-0028">Amino-acid biosynthesis</keyword>
<keyword evidence="12 15" id="KW-0067">ATP-binding</keyword>
<evidence type="ECO:0000313" key="17">
    <source>
        <dbReference type="EMBL" id="QPR55663.1"/>
    </source>
</evidence>
<evidence type="ECO:0000256" key="13">
    <source>
        <dbReference type="ARBA" id="ARBA00023102"/>
    </source>
</evidence>
<dbReference type="InterPro" id="IPR002496">
    <property type="entry name" value="PRib_AMP_CycHydrolase_dom"/>
</dbReference>
<dbReference type="FunFam" id="1.10.287.1080:FF:000002">
    <property type="entry name" value="Histidine biosynthesis bifunctional protein HisIE"/>
    <property type="match status" value="1"/>
</dbReference>
<comment type="similarity">
    <text evidence="7 15">In the N-terminal section; belongs to the PRA-CH family.</text>
</comment>
<comment type="subcellular location">
    <subcellularLocation>
        <location evidence="3 15">Cytoplasm</location>
    </subcellularLocation>
</comment>
<dbReference type="GO" id="GO:0004636">
    <property type="term" value="F:phosphoribosyl-ATP diphosphatase activity"/>
    <property type="evidence" value="ECO:0007669"/>
    <property type="project" value="UniProtKB-UniRule"/>
</dbReference>
<evidence type="ECO:0000256" key="5">
    <source>
        <dbReference type="ARBA" id="ARBA00005204"/>
    </source>
</evidence>
<dbReference type="NCBIfam" id="TIGR03188">
    <property type="entry name" value="histidine_hisI"/>
    <property type="match status" value="1"/>
</dbReference>
<evidence type="ECO:0000256" key="12">
    <source>
        <dbReference type="ARBA" id="ARBA00022840"/>
    </source>
</evidence>
<evidence type="ECO:0000256" key="6">
    <source>
        <dbReference type="ARBA" id="ARBA00007731"/>
    </source>
</evidence>
<dbReference type="KEGG" id="aall:I6G90_04310"/>
<dbReference type="HAMAP" id="MF_01019">
    <property type="entry name" value="HisIE"/>
    <property type="match status" value="1"/>
</dbReference>
<organism evidence="17 18">
    <name type="scientific">Aeromonas allosaccharophila</name>
    <dbReference type="NCBI Taxonomy" id="656"/>
    <lineage>
        <taxon>Bacteria</taxon>
        <taxon>Pseudomonadati</taxon>
        <taxon>Pseudomonadota</taxon>
        <taxon>Gammaproteobacteria</taxon>
        <taxon>Aeromonadales</taxon>
        <taxon>Aeromonadaceae</taxon>
        <taxon>Aeromonas</taxon>
    </lineage>
</organism>
<dbReference type="NCBIfam" id="NF000768">
    <property type="entry name" value="PRK00051.1"/>
    <property type="match status" value="1"/>
</dbReference>
<feature type="region of interest" description="Phosphoribosyl-AMP cyclohydrolase" evidence="15">
    <location>
        <begin position="1"/>
        <end position="127"/>
    </location>
</feature>
<comment type="catalytic activity">
    <reaction evidence="1 15">
        <text>1-(5-phospho-beta-D-ribosyl)-5'-AMP + H2O = 1-(5-phospho-beta-D-ribosyl)-5-[(5-phospho-beta-D-ribosylamino)methylideneamino]imidazole-4-carboxamide</text>
        <dbReference type="Rhea" id="RHEA:20049"/>
        <dbReference type="ChEBI" id="CHEBI:15377"/>
        <dbReference type="ChEBI" id="CHEBI:58435"/>
        <dbReference type="ChEBI" id="CHEBI:59457"/>
        <dbReference type="EC" id="3.5.4.19"/>
    </reaction>
</comment>
<evidence type="ECO:0000259" key="16">
    <source>
        <dbReference type="Pfam" id="PF01502"/>
    </source>
</evidence>
<dbReference type="GO" id="GO:0005737">
    <property type="term" value="C:cytoplasm"/>
    <property type="evidence" value="ECO:0007669"/>
    <property type="project" value="UniProtKB-SubCell"/>
</dbReference>
<keyword evidence="14 15" id="KW-0511">Multifunctional enzyme</keyword>
<dbReference type="InterPro" id="IPR023019">
    <property type="entry name" value="His_synth_HisIE"/>
</dbReference>
<dbReference type="Proteomes" id="UP000595101">
    <property type="component" value="Chromosome"/>
</dbReference>
<dbReference type="Gene3D" id="3.10.20.810">
    <property type="entry name" value="Phosphoribosyl-AMP cyclohydrolase"/>
    <property type="match status" value="1"/>
</dbReference>
<evidence type="ECO:0000256" key="3">
    <source>
        <dbReference type="ARBA" id="ARBA00004496"/>
    </source>
</evidence>
<dbReference type="EC" id="3.6.1.31" evidence="15"/>
<dbReference type="EC" id="3.5.4.19" evidence="15"/>
<evidence type="ECO:0000256" key="14">
    <source>
        <dbReference type="ARBA" id="ARBA00023268"/>
    </source>
</evidence>
<keyword evidence="13 15" id="KW-0368">Histidine biosynthesis</keyword>
<dbReference type="AlphaFoldDB" id="A0A7T2PH31"/>
<dbReference type="InterPro" id="IPR038019">
    <property type="entry name" value="PRib_AMP_CycHydrolase_sf"/>
</dbReference>
<feature type="domain" description="Phosphoribosyl-AMP cyclohydrolase" evidence="16">
    <location>
        <begin position="45"/>
        <end position="118"/>
    </location>
</feature>